<evidence type="ECO:0000256" key="1">
    <source>
        <dbReference type="ARBA" id="ARBA00023002"/>
    </source>
</evidence>
<dbReference type="PANTHER" id="PTHR43625:SF78">
    <property type="entry name" value="PYRIDOXAL REDUCTASE-RELATED"/>
    <property type="match status" value="1"/>
</dbReference>
<dbReference type="EMBL" id="ML735695">
    <property type="protein sequence ID" value="KAE8422232.1"/>
    <property type="molecule type" value="Genomic_DNA"/>
</dbReference>
<keyword evidence="4" id="KW-1185">Reference proteome</keyword>
<dbReference type="Proteomes" id="UP000325395">
    <property type="component" value="Unassembled WGS sequence"/>
</dbReference>
<name>A0ABQ6WYP9_9EURO</name>
<proteinExistence type="predicted"/>
<feature type="domain" description="NADP-dependent oxidoreductase" evidence="2">
    <location>
        <begin position="13"/>
        <end position="310"/>
    </location>
</feature>
<dbReference type="Pfam" id="PF00248">
    <property type="entry name" value="Aldo_ket_red"/>
    <property type="match status" value="1"/>
</dbReference>
<organism evidence="3 4">
    <name type="scientific">Aspergillus pseudocaelatus</name>
    <dbReference type="NCBI Taxonomy" id="1825620"/>
    <lineage>
        <taxon>Eukaryota</taxon>
        <taxon>Fungi</taxon>
        <taxon>Dikarya</taxon>
        <taxon>Ascomycota</taxon>
        <taxon>Pezizomycotina</taxon>
        <taxon>Eurotiomycetes</taxon>
        <taxon>Eurotiomycetidae</taxon>
        <taxon>Eurotiales</taxon>
        <taxon>Aspergillaceae</taxon>
        <taxon>Aspergillus</taxon>
        <taxon>Aspergillus subgen. Circumdati</taxon>
    </lineage>
</organism>
<evidence type="ECO:0000259" key="2">
    <source>
        <dbReference type="Pfam" id="PF00248"/>
    </source>
</evidence>
<evidence type="ECO:0000313" key="4">
    <source>
        <dbReference type="Proteomes" id="UP000325395"/>
    </source>
</evidence>
<gene>
    <name evidence="3" type="ORF">BDV36DRAFT_279975</name>
</gene>
<dbReference type="Gene3D" id="3.20.20.100">
    <property type="entry name" value="NADP-dependent oxidoreductase domain"/>
    <property type="match status" value="1"/>
</dbReference>
<dbReference type="CDD" id="cd19077">
    <property type="entry name" value="AKR_AKR8A1-2"/>
    <property type="match status" value="1"/>
</dbReference>
<accession>A0ABQ6WYP9</accession>
<dbReference type="SUPFAM" id="SSF51430">
    <property type="entry name" value="NAD(P)-linked oxidoreductase"/>
    <property type="match status" value="1"/>
</dbReference>
<keyword evidence="1" id="KW-0560">Oxidoreductase</keyword>
<dbReference type="InterPro" id="IPR036812">
    <property type="entry name" value="NAD(P)_OxRdtase_dom_sf"/>
</dbReference>
<dbReference type="PANTHER" id="PTHR43625">
    <property type="entry name" value="AFLATOXIN B1 ALDEHYDE REDUCTASE"/>
    <property type="match status" value="1"/>
</dbReference>
<protein>
    <submittedName>
        <fullName evidence="3">NADP-dependent oxidoreductase domain-containing protein</fullName>
    </submittedName>
</protein>
<evidence type="ECO:0000313" key="3">
    <source>
        <dbReference type="EMBL" id="KAE8422232.1"/>
    </source>
</evidence>
<sequence length="331" mass="35899">MPTLVGKEIGSTGLGLMRFTLPGDAIPDEAAFPVLKAALDSGANVWNAADFYGTPENNSLHLLQRYFSQYPSDAERVVLSVKSGVADMRTFSMDSSPAAIRQSVDRANAILAGTKRIDLFGPGRVDPHVPIEETVAALKELVEEGKIGGIQLSEVHSNTIIRAHAVAKVDMVEAEISLWATDVFENGVAKTCAELGIVMEAHTPLGAGMLTGRIRSPEDIPPHDYHRRFPRFQPENLPTNLQLVEKVKEVAKVKECTPAQLALSWLRTHSGAGEWPTIIPLPGARAVERVRENNTHVPLSQGDMGQLDDILGRFPVAGDRYPAAAAKLTEY</sequence>
<dbReference type="InterPro" id="IPR023210">
    <property type="entry name" value="NADP_OxRdtase_dom"/>
</dbReference>
<reference evidence="3 4" key="1">
    <citation type="submission" date="2019-04" db="EMBL/GenBank/DDBJ databases">
        <authorList>
            <consortium name="DOE Joint Genome Institute"/>
            <person name="Mondo S."/>
            <person name="Kjaerbolling I."/>
            <person name="Vesth T."/>
            <person name="Frisvad J.C."/>
            <person name="Nybo J.L."/>
            <person name="Theobald S."/>
            <person name="Kildgaard S."/>
            <person name="Isbrandt T."/>
            <person name="Kuo A."/>
            <person name="Sato A."/>
            <person name="Lyhne E.K."/>
            <person name="Kogle M.E."/>
            <person name="Wiebenga A."/>
            <person name="Kun R.S."/>
            <person name="Lubbers R.J."/>
            <person name="Makela M.R."/>
            <person name="Barry K."/>
            <person name="Chovatia M."/>
            <person name="Clum A."/>
            <person name="Daum C."/>
            <person name="Haridas S."/>
            <person name="He G."/>
            <person name="LaButti K."/>
            <person name="Lipzen A."/>
            <person name="Riley R."/>
            <person name="Salamov A."/>
            <person name="Simmons B.A."/>
            <person name="Magnuson J.K."/>
            <person name="Henrissat B."/>
            <person name="Mortensen U.H."/>
            <person name="Larsen T.O."/>
            <person name="Devries R.P."/>
            <person name="Grigoriev I.V."/>
            <person name="Machida M."/>
            <person name="Baker S.E."/>
            <person name="Andersen M.R."/>
            <person name="Cantor M.N."/>
            <person name="Hua S.X."/>
        </authorList>
    </citation>
    <scope>NUCLEOTIDE SEQUENCE [LARGE SCALE GENOMIC DNA]</scope>
    <source>
        <strain evidence="3 4">CBS 117616</strain>
    </source>
</reference>
<dbReference type="InterPro" id="IPR050791">
    <property type="entry name" value="Aldo-Keto_reductase"/>
</dbReference>